<evidence type="ECO:0000313" key="2">
    <source>
        <dbReference type="Proteomes" id="UP000887159"/>
    </source>
</evidence>
<accession>A0A8X6RZG9</accession>
<dbReference type="AlphaFoldDB" id="A0A8X6RZG9"/>
<dbReference type="Proteomes" id="UP000887159">
    <property type="component" value="Unassembled WGS sequence"/>
</dbReference>
<comment type="caution">
    <text evidence="1">The sequence shown here is derived from an EMBL/GenBank/DDBJ whole genome shotgun (WGS) entry which is preliminary data.</text>
</comment>
<evidence type="ECO:0000313" key="1">
    <source>
        <dbReference type="EMBL" id="GFY03581.1"/>
    </source>
</evidence>
<reference evidence="1" key="1">
    <citation type="submission" date="2020-08" db="EMBL/GenBank/DDBJ databases">
        <title>Multicomponent nature underlies the extraordinary mechanical properties of spider dragline silk.</title>
        <authorList>
            <person name="Kono N."/>
            <person name="Nakamura H."/>
            <person name="Mori M."/>
            <person name="Yoshida Y."/>
            <person name="Ohtoshi R."/>
            <person name="Malay A.D."/>
            <person name="Moran D.A.P."/>
            <person name="Tomita M."/>
            <person name="Numata K."/>
            <person name="Arakawa K."/>
        </authorList>
    </citation>
    <scope>NUCLEOTIDE SEQUENCE</scope>
</reference>
<proteinExistence type="predicted"/>
<gene>
    <name evidence="1" type="ORF">TNCV_3092071</name>
</gene>
<name>A0A8X6RZG9_TRICX</name>
<keyword evidence="2" id="KW-1185">Reference proteome</keyword>
<dbReference type="EMBL" id="BMAU01021239">
    <property type="protein sequence ID" value="GFY03581.1"/>
    <property type="molecule type" value="Genomic_DNA"/>
</dbReference>
<sequence>MRNPQKAGYLLRNILGSKVVKTDLKGLPYQLFCYHKAVCSLSHDKTRNLLALISSEFVVNTRVFFKSGESRAQNPYAAGGLKCPGRKFTPTDA</sequence>
<protein>
    <submittedName>
        <fullName evidence="1">Uncharacterized protein</fullName>
    </submittedName>
</protein>
<organism evidence="1 2">
    <name type="scientific">Trichonephila clavipes</name>
    <name type="common">Golden silk orbweaver</name>
    <name type="synonym">Nephila clavipes</name>
    <dbReference type="NCBI Taxonomy" id="2585209"/>
    <lineage>
        <taxon>Eukaryota</taxon>
        <taxon>Metazoa</taxon>
        <taxon>Ecdysozoa</taxon>
        <taxon>Arthropoda</taxon>
        <taxon>Chelicerata</taxon>
        <taxon>Arachnida</taxon>
        <taxon>Araneae</taxon>
        <taxon>Araneomorphae</taxon>
        <taxon>Entelegynae</taxon>
        <taxon>Araneoidea</taxon>
        <taxon>Nephilidae</taxon>
        <taxon>Trichonephila</taxon>
    </lineage>
</organism>